<dbReference type="RefSeq" id="WP_066786358.1">
    <property type="nucleotide sequence ID" value="NZ_LWQS01000048.1"/>
</dbReference>
<dbReference type="Gene3D" id="3.10.590.10">
    <property type="entry name" value="ph1033 like domains"/>
    <property type="match status" value="1"/>
</dbReference>
<accession>A0A178MBJ8</accession>
<sequence length="364" mass="42575">MAYYLNLFSPETYEAFTASNRTVSGFRLRQQQAARKIRIGDKLICYVTRLSRWIGVLEITSTYYKEDSPLFYEKDDPFVVRFKVRPIVWLPKEKAIPIRTERVWRTLSFTREYDPDYPYWTGKLRTSLNQLDDEDGRFLEQLMVAQATGGEVFPVDERDYQKLLSHRVRRLDKTVSVSVPQDTPDDGVVPPVEVRESIKIQALLASIGAKMGMRIWILRNDRSSVLAEWPNDRDVLLDELPLNYDETTLRTIEQIDVLWLRRRSIVRAFEVEHTTSIYSGLLRMADLLALQPNMDIKLHIVAPAERREKVFQEIRRPVFSLLEKGPLSELCTFLSYDSVRELVKERHLAHLSDEVLDEYAEEAE</sequence>
<dbReference type="EMBL" id="LWQS01000048">
    <property type="protein sequence ID" value="OAN46129.1"/>
    <property type="molecule type" value="Genomic_DNA"/>
</dbReference>
<name>A0A178MBJ8_9CHLR</name>
<evidence type="ECO:0000313" key="1">
    <source>
        <dbReference type="EMBL" id="OAN46129.1"/>
    </source>
</evidence>
<dbReference type="InterPro" id="IPR015947">
    <property type="entry name" value="PUA-like_sf"/>
</dbReference>
<dbReference type="OrthoDB" id="6807706at2"/>
<comment type="caution">
    <text evidence="1">The sequence shown here is derived from an EMBL/GenBank/DDBJ whole genome shotgun (WGS) entry which is preliminary data.</text>
</comment>
<evidence type="ECO:0000313" key="2">
    <source>
        <dbReference type="Proteomes" id="UP000078287"/>
    </source>
</evidence>
<dbReference type="SUPFAM" id="SSF88697">
    <property type="entry name" value="PUA domain-like"/>
    <property type="match status" value="1"/>
</dbReference>
<proteinExistence type="predicted"/>
<organism evidence="1 2">
    <name type="scientific">Chloroflexus islandicus</name>
    <dbReference type="NCBI Taxonomy" id="1707952"/>
    <lineage>
        <taxon>Bacteria</taxon>
        <taxon>Bacillati</taxon>
        <taxon>Chloroflexota</taxon>
        <taxon>Chloroflexia</taxon>
        <taxon>Chloroflexales</taxon>
        <taxon>Chloroflexineae</taxon>
        <taxon>Chloroflexaceae</taxon>
        <taxon>Chloroflexus</taxon>
    </lineage>
</organism>
<dbReference type="Proteomes" id="UP000078287">
    <property type="component" value="Unassembled WGS sequence"/>
</dbReference>
<dbReference type="AlphaFoldDB" id="A0A178MBJ8"/>
<gene>
    <name evidence="1" type="ORF">A6A03_13380</name>
</gene>
<protein>
    <submittedName>
        <fullName evidence="1">Uncharacterized protein</fullName>
    </submittedName>
</protein>
<reference evidence="1 2" key="1">
    <citation type="submission" date="2016-04" db="EMBL/GenBank/DDBJ databases">
        <title>Chloroflexus islandicus sp. nov., a thermophilic filamentous anoxygenic phototrophic bacterium from geyser Strokkur (Iceland).</title>
        <authorList>
            <person name="Gaisin V.A."/>
            <person name="Kalashnikov A.M."/>
            <person name="Sukhacheva M.V."/>
            <person name="Grouzdev D.S."/>
            <person name="Ivanov T.M."/>
            <person name="Kuznetsov B."/>
            <person name="Gorlenko V.M."/>
        </authorList>
    </citation>
    <scope>NUCLEOTIDE SEQUENCE [LARGE SCALE GENOMIC DNA]</scope>
    <source>
        <strain evidence="2">isl-2</strain>
    </source>
</reference>
<keyword evidence="2" id="KW-1185">Reference proteome</keyword>